<evidence type="ECO:0000313" key="6">
    <source>
        <dbReference type="EMBL" id="OOV84836.1"/>
    </source>
</evidence>
<gene>
    <name evidence="6" type="ORF">B1202_04195</name>
</gene>
<comment type="cofactor">
    <cofactor evidence="2">
        <name>Fe cation</name>
        <dbReference type="ChEBI" id="CHEBI:24875"/>
    </cofactor>
    <text evidence="2">Binds 1 Fe cation per subunit.</text>
</comment>
<name>A0A1T1H4S5_9GAMM</name>
<evidence type="ECO:0000256" key="2">
    <source>
        <dbReference type="PIRSR" id="PIRSR006232-1"/>
    </source>
</evidence>
<keyword evidence="2" id="KW-0408">Iron</keyword>
<dbReference type="CDD" id="cd02247">
    <property type="entry name" value="cupin_pirin_C"/>
    <property type="match status" value="1"/>
</dbReference>
<dbReference type="InterPro" id="IPR014710">
    <property type="entry name" value="RmlC-like_jellyroll"/>
</dbReference>
<dbReference type="Proteomes" id="UP000191160">
    <property type="component" value="Unassembled WGS sequence"/>
</dbReference>
<dbReference type="PIRSF" id="PIRSF006232">
    <property type="entry name" value="Pirin"/>
    <property type="match status" value="1"/>
</dbReference>
<feature type="binding site" evidence="2">
    <location>
        <position position="105"/>
    </location>
    <ligand>
        <name>Fe cation</name>
        <dbReference type="ChEBI" id="CHEBI:24875"/>
    </ligand>
</feature>
<evidence type="ECO:0000259" key="5">
    <source>
        <dbReference type="Pfam" id="PF05726"/>
    </source>
</evidence>
<keyword evidence="2" id="KW-0479">Metal-binding</keyword>
<dbReference type="Gene3D" id="2.60.120.10">
    <property type="entry name" value="Jelly Rolls"/>
    <property type="match status" value="2"/>
</dbReference>
<evidence type="ECO:0000259" key="4">
    <source>
        <dbReference type="Pfam" id="PF02678"/>
    </source>
</evidence>
<reference evidence="6 7" key="1">
    <citation type="submission" date="2017-02" db="EMBL/GenBank/DDBJ databases">
        <title>Acinetobacter sp. ANC 4945, whole genome shotgun sequencing project.</title>
        <authorList>
            <person name="Radolfova-Krizova L."/>
            <person name="Al Atrouni A."/>
            <person name="Nemec A."/>
        </authorList>
    </citation>
    <scope>NUCLEOTIDE SEQUENCE [LARGE SCALE GENOMIC DNA]</scope>
    <source>
        <strain evidence="6 7">ANC 4945</strain>
    </source>
</reference>
<feature type="domain" description="Pirin N-terminal" evidence="4">
    <location>
        <begin position="24"/>
        <end position="127"/>
    </location>
</feature>
<dbReference type="PANTHER" id="PTHR43594">
    <property type="entry name" value="QUERCETIN 2,3-DIOXYGENASE"/>
    <property type="match status" value="1"/>
</dbReference>
<protein>
    <submittedName>
        <fullName evidence="6">Pirin</fullName>
    </submittedName>
</protein>
<dbReference type="InterPro" id="IPR011051">
    <property type="entry name" value="RmlC_Cupin_sf"/>
</dbReference>
<dbReference type="Pfam" id="PF05726">
    <property type="entry name" value="Pirin_C"/>
    <property type="match status" value="1"/>
</dbReference>
<dbReference type="AlphaFoldDB" id="A0A1T1H4S5"/>
<comment type="similarity">
    <text evidence="1 3">Belongs to the pirin family.</text>
</comment>
<evidence type="ECO:0000256" key="3">
    <source>
        <dbReference type="RuleBase" id="RU003457"/>
    </source>
</evidence>
<feature type="binding site" evidence="2">
    <location>
        <position position="61"/>
    </location>
    <ligand>
        <name>Fe cation</name>
        <dbReference type="ChEBI" id="CHEBI:24875"/>
    </ligand>
</feature>
<dbReference type="GO" id="GO:0046872">
    <property type="term" value="F:metal ion binding"/>
    <property type="evidence" value="ECO:0007669"/>
    <property type="project" value="UniProtKB-KW"/>
</dbReference>
<evidence type="ECO:0000313" key="7">
    <source>
        <dbReference type="Proteomes" id="UP000191160"/>
    </source>
</evidence>
<dbReference type="InterPro" id="IPR008778">
    <property type="entry name" value="Pirin_C_dom"/>
</dbReference>
<dbReference type="CDD" id="cd02909">
    <property type="entry name" value="cupin_pirin_N"/>
    <property type="match status" value="1"/>
</dbReference>
<dbReference type="InterPro" id="IPR003829">
    <property type="entry name" value="Pirin_N_dom"/>
</dbReference>
<dbReference type="Pfam" id="PF02678">
    <property type="entry name" value="Pirin"/>
    <property type="match status" value="1"/>
</dbReference>
<dbReference type="RefSeq" id="WP_078189337.1">
    <property type="nucleotide sequence ID" value="NZ_JAMCOZ010000005.1"/>
</dbReference>
<accession>A0A1T1H4S5</accession>
<comment type="caution">
    <text evidence="6">The sequence shown here is derived from an EMBL/GenBank/DDBJ whole genome shotgun (WGS) entry which is preliminary data.</text>
</comment>
<organism evidence="6 7">
    <name type="scientific">Acinetobacter amyesii</name>
    <dbReference type="NCBI Taxonomy" id="2942470"/>
    <lineage>
        <taxon>Bacteria</taxon>
        <taxon>Pseudomonadati</taxon>
        <taxon>Pseudomonadota</taxon>
        <taxon>Gammaproteobacteria</taxon>
        <taxon>Moraxellales</taxon>
        <taxon>Moraxellaceae</taxon>
        <taxon>Acinetobacter</taxon>
    </lineage>
</organism>
<feature type="binding site" evidence="2">
    <location>
        <position position="63"/>
    </location>
    <ligand>
        <name>Fe cation</name>
        <dbReference type="ChEBI" id="CHEBI:24875"/>
    </ligand>
</feature>
<evidence type="ECO:0000256" key="1">
    <source>
        <dbReference type="ARBA" id="ARBA00008416"/>
    </source>
</evidence>
<dbReference type="EMBL" id="MVKX01000002">
    <property type="protein sequence ID" value="OOV84836.1"/>
    <property type="molecule type" value="Genomic_DNA"/>
</dbReference>
<sequence length="293" mass="32131">MKTLAFIHVNDSGSPVGDFAPVTSVFSHYELGNTVSPFLLLDHLGPGVLKATKLKKGVLKHPHRGFETVTLVFKGELEHHDTTGGGGVIGEGDVQWMTAASGIQHEEVFSQAFAQRGGAFEILQLWVNLPAKDKMNPARYQSLAKASIPVVDLADNAGYVRIIAGHYLTAHGPAETHTPMQVFDVFVRANQSITLPAQGGDTTLVYLRSGKLKFTEIDEQLNAQHMAVMSSQGENVELTAVEDSHMLYLSAQPLNEPIYGRGYFVMNHFAEVMQAYEDLKQGRFIQKADNEKP</sequence>
<feature type="binding site" evidence="2">
    <location>
        <position position="107"/>
    </location>
    <ligand>
        <name>Fe cation</name>
        <dbReference type="ChEBI" id="CHEBI:24875"/>
    </ligand>
</feature>
<feature type="domain" description="Pirin C-terminal" evidence="5">
    <location>
        <begin position="183"/>
        <end position="284"/>
    </location>
</feature>
<dbReference type="PANTHER" id="PTHR43594:SF1">
    <property type="entry name" value="QUERCETIN 2,3-DIOXYGENASE PA2418-RELATED"/>
    <property type="match status" value="1"/>
</dbReference>
<dbReference type="SUPFAM" id="SSF51182">
    <property type="entry name" value="RmlC-like cupins"/>
    <property type="match status" value="1"/>
</dbReference>
<proteinExistence type="inferred from homology"/>
<dbReference type="InterPro" id="IPR053186">
    <property type="entry name" value="QDO-related"/>
</dbReference>
<dbReference type="InterPro" id="IPR012093">
    <property type="entry name" value="Pirin"/>
</dbReference>
<keyword evidence="7" id="KW-1185">Reference proteome</keyword>